<proteinExistence type="inferred from homology"/>
<evidence type="ECO:0000256" key="1">
    <source>
        <dbReference type="ARBA" id="ARBA00008164"/>
    </source>
</evidence>
<dbReference type="Pfam" id="PF01145">
    <property type="entry name" value="Band_7"/>
    <property type="match status" value="1"/>
</dbReference>
<gene>
    <name evidence="3" type="ORF">LCGC14_1841040</name>
</gene>
<dbReference type="AlphaFoldDB" id="A0A0F9ISS0"/>
<dbReference type="InterPro" id="IPR036013">
    <property type="entry name" value="Band_7/SPFH_dom_sf"/>
</dbReference>
<feature type="domain" description="Band 7" evidence="2">
    <location>
        <begin position="18"/>
        <end position="171"/>
    </location>
</feature>
<dbReference type="SMART" id="SM00244">
    <property type="entry name" value="PHB"/>
    <property type="match status" value="1"/>
</dbReference>
<dbReference type="InterPro" id="IPR043202">
    <property type="entry name" value="Band-7_stomatin-like"/>
</dbReference>
<evidence type="ECO:0000259" key="2">
    <source>
        <dbReference type="SMART" id="SM00244"/>
    </source>
</evidence>
<dbReference type="GO" id="GO:0005886">
    <property type="term" value="C:plasma membrane"/>
    <property type="evidence" value="ECO:0007669"/>
    <property type="project" value="InterPro"/>
</dbReference>
<comment type="caution">
    <text evidence="3">The sequence shown here is derived from an EMBL/GenBank/DDBJ whole genome shotgun (WGS) entry which is preliminary data.</text>
</comment>
<dbReference type="PRINTS" id="PR00721">
    <property type="entry name" value="STOMATIN"/>
</dbReference>
<accession>A0A0F9ISS0</accession>
<dbReference type="PANTHER" id="PTHR10264">
    <property type="entry name" value="BAND 7 PROTEIN-RELATED"/>
    <property type="match status" value="1"/>
</dbReference>
<organism evidence="3">
    <name type="scientific">marine sediment metagenome</name>
    <dbReference type="NCBI Taxonomy" id="412755"/>
    <lineage>
        <taxon>unclassified sequences</taxon>
        <taxon>metagenomes</taxon>
        <taxon>ecological metagenomes</taxon>
    </lineage>
</organism>
<dbReference type="InterPro" id="IPR001107">
    <property type="entry name" value="Band_7"/>
</dbReference>
<dbReference type="EMBL" id="LAZR01018340">
    <property type="protein sequence ID" value="KKL96785.1"/>
    <property type="molecule type" value="Genomic_DNA"/>
</dbReference>
<comment type="similarity">
    <text evidence="1">Belongs to the band 7/mec-2 family.</text>
</comment>
<dbReference type="PANTHER" id="PTHR10264:SF19">
    <property type="entry name" value="AT06885P-RELATED"/>
    <property type="match status" value="1"/>
</dbReference>
<name>A0A0F9ISS0_9ZZZZ</name>
<reference evidence="3" key="1">
    <citation type="journal article" date="2015" name="Nature">
        <title>Complex archaea that bridge the gap between prokaryotes and eukaryotes.</title>
        <authorList>
            <person name="Spang A."/>
            <person name="Saw J.H."/>
            <person name="Jorgensen S.L."/>
            <person name="Zaremba-Niedzwiedzka K."/>
            <person name="Martijn J."/>
            <person name="Lind A.E."/>
            <person name="van Eijk R."/>
            <person name="Schleper C."/>
            <person name="Guy L."/>
            <person name="Ettema T.J."/>
        </authorList>
    </citation>
    <scope>NUCLEOTIDE SEQUENCE</scope>
</reference>
<sequence length="172" mass="19307">MDLGAIIPALLQNFWSLVPVSTIYSYQRGVKFRFGRPVAEYAPGRIVVWVPFIENVEILVAVPQVIETEAQTFETKDGKTITVSIAVEYRITRATDWFARQDVDDSLVNMAQVALTDASRTHDWPNFKENGEAIEEDVLAALQKRVGSWGVEVTRVGLINCAQTRLLRLIQG</sequence>
<dbReference type="InterPro" id="IPR001972">
    <property type="entry name" value="Stomatin_HflK_fam"/>
</dbReference>
<dbReference type="Gene3D" id="3.30.479.30">
    <property type="entry name" value="Band 7 domain"/>
    <property type="match status" value="1"/>
</dbReference>
<dbReference type="SUPFAM" id="SSF117892">
    <property type="entry name" value="Band 7/SPFH domain"/>
    <property type="match status" value="1"/>
</dbReference>
<evidence type="ECO:0000313" key="3">
    <source>
        <dbReference type="EMBL" id="KKL96785.1"/>
    </source>
</evidence>
<protein>
    <recommendedName>
        <fullName evidence="2">Band 7 domain-containing protein</fullName>
    </recommendedName>
</protein>